<evidence type="ECO:0000313" key="1">
    <source>
        <dbReference type="EMBL" id="KAL3964036.1"/>
    </source>
</evidence>
<reference evidence="1" key="1">
    <citation type="submission" date="2024-12" db="EMBL/GenBank/DDBJ databases">
        <title>Comparative genomics and development of molecular markers within Purpureocillium lilacinum and among Purpureocillium species.</title>
        <authorList>
            <person name="Yeh Z.-Y."/>
            <person name="Ni N.-T."/>
            <person name="Lo P.-H."/>
            <person name="Mushyakhwo K."/>
            <person name="Lin C.-F."/>
            <person name="Nai Y.-S."/>
        </authorList>
    </citation>
    <scope>NUCLEOTIDE SEQUENCE</scope>
    <source>
        <strain evidence="1">NCHU-NPUST-175</strain>
    </source>
</reference>
<evidence type="ECO:0000313" key="2">
    <source>
        <dbReference type="Proteomes" id="UP001638806"/>
    </source>
</evidence>
<name>A0ACC4E5V7_PURLI</name>
<accession>A0ACC4E5V7</accession>
<keyword evidence="2" id="KW-1185">Reference proteome</keyword>
<comment type="caution">
    <text evidence="1">The sequence shown here is derived from an EMBL/GenBank/DDBJ whole genome shotgun (WGS) entry which is preliminary data.</text>
</comment>
<protein>
    <submittedName>
        <fullName evidence="1">Uncharacterized protein</fullName>
    </submittedName>
</protein>
<dbReference type="Proteomes" id="UP001638806">
    <property type="component" value="Unassembled WGS sequence"/>
</dbReference>
<gene>
    <name evidence="1" type="ORF">ACCO45_001040</name>
</gene>
<proteinExistence type="predicted"/>
<dbReference type="EMBL" id="JBGNUJ010000002">
    <property type="protein sequence ID" value="KAL3964036.1"/>
    <property type="molecule type" value="Genomic_DNA"/>
</dbReference>
<organism evidence="1 2">
    <name type="scientific">Purpureocillium lilacinum</name>
    <name type="common">Paecilomyces lilacinus</name>
    <dbReference type="NCBI Taxonomy" id="33203"/>
    <lineage>
        <taxon>Eukaryota</taxon>
        <taxon>Fungi</taxon>
        <taxon>Dikarya</taxon>
        <taxon>Ascomycota</taxon>
        <taxon>Pezizomycotina</taxon>
        <taxon>Sordariomycetes</taxon>
        <taxon>Hypocreomycetidae</taxon>
        <taxon>Hypocreales</taxon>
        <taxon>Ophiocordycipitaceae</taxon>
        <taxon>Purpureocillium</taxon>
    </lineage>
</organism>
<sequence length="118" mass="13806">MMSRDPFDVFKYDATVDNLRECFRQGGRVNQFHDDIQQFAVEYAVIQHYNARSEGDGDAMDLWKSLVAVFMEHHAIFEWCTDDESKRVVPSTDRLWFRQIVHSEFNVLGYGPVFGGHQ</sequence>